<keyword evidence="5 7" id="KW-1133">Transmembrane helix</keyword>
<feature type="transmembrane region" description="Helical" evidence="7">
    <location>
        <begin position="141"/>
        <end position="165"/>
    </location>
</feature>
<protein>
    <submittedName>
        <fullName evidence="9">Unannotated protein</fullName>
    </submittedName>
</protein>
<accession>A0A6J7NMJ6</accession>
<keyword evidence="3 7" id="KW-0812">Transmembrane</keyword>
<evidence type="ECO:0000256" key="6">
    <source>
        <dbReference type="ARBA" id="ARBA00023136"/>
    </source>
</evidence>
<keyword evidence="4" id="KW-0133">Cell shape</keyword>
<keyword evidence="6 7" id="KW-0472">Membrane</keyword>
<dbReference type="AlphaFoldDB" id="A0A6J7NMJ6"/>
<feature type="transmembrane region" description="Helical" evidence="7">
    <location>
        <begin position="12"/>
        <end position="30"/>
    </location>
</feature>
<dbReference type="EMBL" id="CAFBOV010000065">
    <property type="protein sequence ID" value="CAB4994337.1"/>
    <property type="molecule type" value="Genomic_DNA"/>
</dbReference>
<evidence type="ECO:0000256" key="3">
    <source>
        <dbReference type="ARBA" id="ARBA00022692"/>
    </source>
</evidence>
<evidence type="ECO:0000256" key="5">
    <source>
        <dbReference type="ARBA" id="ARBA00022989"/>
    </source>
</evidence>
<dbReference type="GO" id="GO:0008360">
    <property type="term" value="P:regulation of cell shape"/>
    <property type="evidence" value="ECO:0007669"/>
    <property type="project" value="UniProtKB-KW"/>
</dbReference>
<proteinExistence type="predicted"/>
<feature type="transmembrane region" description="Helical" evidence="7">
    <location>
        <begin position="78"/>
        <end position="99"/>
    </location>
</feature>
<evidence type="ECO:0000256" key="2">
    <source>
        <dbReference type="ARBA" id="ARBA00022475"/>
    </source>
</evidence>
<feature type="transmembrane region" description="Helical" evidence="7">
    <location>
        <begin position="42"/>
        <end position="66"/>
    </location>
</feature>
<evidence type="ECO:0000313" key="8">
    <source>
        <dbReference type="EMBL" id="CAB4754564.1"/>
    </source>
</evidence>
<gene>
    <name evidence="8" type="ORF">UFOPK2855_00330</name>
    <name evidence="9" type="ORF">UFOPK4020_00441</name>
</gene>
<evidence type="ECO:0000256" key="1">
    <source>
        <dbReference type="ARBA" id="ARBA00004651"/>
    </source>
</evidence>
<sequence>MNQLLIVLASRWTRLVLVLLFVLALQTTLFKDLRPFGVAGQIILLFVICAGIQFGISIGAIVGLVAGLMFDFVVSTPAGLGSITLGVTGATAGLYLYFFPNPIWWLRLVSVAFASLIGEIYVLIAQAMVGLGVVIELRLLTIIAVVAAINVGLSPGFLIITRWTLSERKKDR</sequence>
<dbReference type="InterPro" id="IPR007227">
    <property type="entry name" value="Cell_shape_determining_MreD"/>
</dbReference>
<reference evidence="9" key="1">
    <citation type="submission" date="2020-05" db="EMBL/GenBank/DDBJ databases">
        <authorList>
            <person name="Chiriac C."/>
            <person name="Salcher M."/>
            <person name="Ghai R."/>
            <person name="Kavagutti S V."/>
        </authorList>
    </citation>
    <scope>NUCLEOTIDE SEQUENCE</scope>
</reference>
<keyword evidence="2" id="KW-1003">Cell membrane</keyword>
<name>A0A6J7NMJ6_9ZZZZ</name>
<organism evidence="9">
    <name type="scientific">freshwater metagenome</name>
    <dbReference type="NCBI Taxonomy" id="449393"/>
    <lineage>
        <taxon>unclassified sequences</taxon>
        <taxon>metagenomes</taxon>
        <taxon>ecological metagenomes</taxon>
    </lineage>
</organism>
<dbReference type="NCBIfam" id="TIGR03426">
    <property type="entry name" value="shape_MreD"/>
    <property type="match status" value="1"/>
</dbReference>
<dbReference type="EMBL" id="CAEZZK010000041">
    <property type="protein sequence ID" value="CAB4754564.1"/>
    <property type="molecule type" value="Genomic_DNA"/>
</dbReference>
<evidence type="ECO:0000256" key="4">
    <source>
        <dbReference type="ARBA" id="ARBA00022960"/>
    </source>
</evidence>
<evidence type="ECO:0000313" key="9">
    <source>
        <dbReference type="EMBL" id="CAB4994337.1"/>
    </source>
</evidence>
<feature type="transmembrane region" description="Helical" evidence="7">
    <location>
        <begin position="111"/>
        <end position="135"/>
    </location>
</feature>
<comment type="subcellular location">
    <subcellularLocation>
        <location evidence="1">Cell membrane</location>
        <topology evidence="1">Multi-pass membrane protein</topology>
    </subcellularLocation>
</comment>
<dbReference type="GO" id="GO:0005886">
    <property type="term" value="C:plasma membrane"/>
    <property type="evidence" value="ECO:0007669"/>
    <property type="project" value="UniProtKB-SubCell"/>
</dbReference>
<evidence type="ECO:0000256" key="7">
    <source>
        <dbReference type="SAM" id="Phobius"/>
    </source>
</evidence>